<dbReference type="Proteomes" id="UP000828390">
    <property type="component" value="Unassembled WGS sequence"/>
</dbReference>
<evidence type="ECO:0000313" key="1">
    <source>
        <dbReference type="EMBL" id="KAH3876914.1"/>
    </source>
</evidence>
<proteinExistence type="predicted"/>
<reference evidence="1" key="2">
    <citation type="submission" date="2020-11" db="EMBL/GenBank/DDBJ databases">
        <authorList>
            <person name="McCartney M.A."/>
            <person name="Auch B."/>
            <person name="Kono T."/>
            <person name="Mallez S."/>
            <person name="Becker A."/>
            <person name="Gohl D.M."/>
            <person name="Silverstein K.A.T."/>
            <person name="Koren S."/>
            <person name="Bechman K.B."/>
            <person name="Herman A."/>
            <person name="Abrahante J.E."/>
            <person name="Garbe J."/>
        </authorList>
    </citation>
    <scope>NUCLEOTIDE SEQUENCE</scope>
    <source>
        <strain evidence="1">Duluth1</strain>
        <tissue evidence="1">Whole animal</tissue>
    </source>
</reference>
<sequence length="60" mass="6211">MAYMTSPVQSGYVAAPQVVPTPQICRSVAAPRCVSRNATHAARGATNNAIATPVGQRAML</sequence>
<gene>
    <name evidence="1" type="ORF">DPMN_000766</name>
</gene>
<dbReference type="EMBL" id="JAIWYP010000001">
    <property type="protein sequence ID" value="KAH3876914.1"/>
    <property type="molecule type" value="Genomic_DNA"/>
</dbReference>
<evidence type="ECO:0000313" key="2">
    <source>
        <dbReference type="Proteomes" id="UP000828390"/>
    </source>
</evidence>
<name>A0A9D4RQ89_DREPO</name>
<comment type="caution">
    <text evidence="1">The sequence shown here is derived from an EMBL/GenBank/DDBJ whole genome shotgun (WGS) entry which is preliminary data.</text>
</comment>
<protein>
    <submittedName>
        <fullName evidence="1">Uncharacterized protein</fullName>
    </submittedName>
</protein>
<dbReference type="AlphaFoldDB" id="A0A9D4RQ89"/>
<accession>A0A9D4RQ89</accession>
<reference evidence="1" key="1">
    <citation type="journal article" date="2019" name="bioRxiv">
        <title>The Genome of the Zebra Mussel, Dreissena polymorpha: A Resource for Invasive Species Research.</title>
        <authorList>
            <person name="McCartney M.A."/>
            <person name="Auch B."/>
            <person name="Kono T."/>
            <person name="Mallez S."/>
            <person name="Zhang Y."/>
            <person name="Obille A."/>
            <person name="Becker A."/>
            <person name="Abrahante J.E."/>
            <person name="Garbe J."/>
            <person name="Badalamenti J.P."/>
            <person name="Herman A."/>
            <person name="Mangelson H."/>
            <person name="Liachko I."/>
            <person name="Sullivan S."/>
            <person name="Sone E.D."/>
            <person name="Koren S."/>
            <person name="Silverstein K.A.T."/>
            <person name="Beckman K.B."/>
            <person name="Gohl D.M."/>
        </authorList>
    </citation>
    <scope>NUCLEOTIDE SEQUENCE</scope>
    <source>
        <strain evidence="1">Duluth1</strain>
        <tissue evidence="1">Whole animal</tissue>
    </source>
</reference>
<keyword evidence="2" id="KW-1185">Reference proteome</keyword>
<organism evidence="1 2">
    <name type="scientific">Dreissena polymorpha</name>
    <name type="common">Zebra mussel</name>
    <name type="synonym">Mytilus polymorpha</name>
    <dbReference type="NCBI Taxonomy" id="45954"/>
    <lineage>
        <taxon>Eukaryota</taxon>
        <taxon>Metazoa</taxon>
        <taxon>Spiralia</taxon>
        <taxon>Lophotrochozoa</taxon>
        <taxon>Mollusca</taxon>
        <taxon>Bivalvia</taxon>
        <taxon>Autobranchia</taxon>
        <taxon>Heteroconchia</taxon>
        <taxon>Euheterodonta</taxon>
        <taxon>Imparidentia</taxon>
        <taxon>Neoheterodontei</taxon>
        <taxon>Myida</taxon>
        <taxon>Dreissenoidea</taxon>
        <taxon>Dreissenidae</taxon>
        <taxon>Dreissena</taxon>
    </lineage>
</organism>